<reference evidence="2" key="1">
    <citation type="journal article" date="2015" name="Nature">
        <title>Complex archaea that bridge the gap between prokaryotes and eukaryotes.</title>
        <authorList>
            <person name="Spang A."/>
            <person name="Saw J.H."/>
            <person name="Jorgensen S.L."/>
            <person name="Zaremba-Niedzwiedzka K."/>
            <person name="Martijn J."/>
            <person name="Lind A.E."/>
            <person name="van Eijk R."/>
            <person name="Schleper C."/>
            <person name="Guy L."/>
            <person name="Ettema T.J."/>
        </authorList>
    </citation>
    <scope>NUCLEOTIDE SEQUENCE</scope>
</reference>
<accession>A0A0F9MS46</accession>
<sequence length="102" mass="11437">MKTLNIKIQAGEIGNQNSPERRPTMHENLIAQIENIRWSNRLNKAQFCVALGMSPQTYNNFTGKQNSKPNVALLIGLRKAFDVDLNALIDGLLDAEKQDNTN</sequence>
<gene>
    <name evidence="2" type="ORF">LCGC14_1119780</name>
</gene>
<protein>
    <recommendedName>
        <fullName evidence="1">HTH cro/C1-type domain-containing protein</fullName>
    </recommendedName>
</protein>
<name>A0A0F9MS46_9ZZZZ</name>
<dbReference type="InterPro" id="IPR010982">
    <property type="entry name" value="Lambda_DNA-bd_dom_sf"/>
</dbReference>
<comment type="caution">
    <text evidence="2">The sequence shown here is derived from an EMBL/GenBank/DDBJ whole genome shotgun (WGS) entry which is preliminary data.</text>
</comment>
<proteinExistence type="predicted"/>
<dbReference type="AlphaFoldDB" id="A0A0F9MS46"/>
<dbReference type="GO" id="GO:0003677">
    <property type="term" value="F:DNA binding"/>
    <property type="evidence" value="ECO:0007669"/>
    <property type="project" value="InterPro"/>
</dbReference>
<dbReference type="EMBL" id="LAZR01005171">
    <property type="protein sequence ID" value="KKN02237.1"/>
    <property type="molecule type" value="Genomic_DNA"/>
</dbReference>
<dbReference type="SUPFAM" id="SSF47413">
    <property type="entry name" value="lambda repressor-like DNA-binding domains"/>
    <property type="match status" value="1"/>
</dbReference>
<dbReference type="InterPro" id="IPR001387">
    <property type="entry name" value="Cro/C1-type_HTH"/>
</dbReference>
<organism evidence="2">
    <name type="scientific">marine sediment metagenome</name>
    <dbReference type="NCBI Taxonomy" id="412755"/>
    <lineage>
        <taxon>unclassified sequences</taxon>
        <taxon>metagenomes</taxon>
        <taxon>ecological metagenomes</taxon>
    </lineage>
</organism>
<feature type="domain" description="HTH cro/C1-type" evidence="1">
    <location>
        <begin position="33"/>
        <end position="88"/>
    </location>
</feature>
<dbReference type="PROSITE" id="PS50943">
    <property type="entry name" value="HTH_CROC1"/>
    <property type="match status" value="1"/>
</dbReference>
<evidence type="ECO:0000313" key="2">
    <source>
        <dbReference type="EMBL" id="KKN02237.1"/>
    </source>
</evidence>
<evidence type="ECO:0000259" key="1">
    <source>
        <dbReference type="PROSITE" id="PS50943"/>
    </source>
</evidence>
<dbReference type="Gene3D" id="1.10.260.40">
    <property type="entry name" value="lambda repressor-like DNA-binding domains"/>
    <property type="match status" value="1"/>
</dbReference>